<evidence type="ECO:0000256" key="1">
    <source>
        <dbReference type="SAM" id="Phobius"/>
    </source>
</evidence>
<proteinExistence type="predicted"/>
<dbReference type="PANTHER" id="PTHR24347">
    <property type="entry name" value="SERINE/THREONINE-PROTEIN KINASE"/>
    <property type="match status" value="1"/>
</dbReference>
<evidence type="ECO:0000313" key="3">
    <source>
        <dbReference type="EMBL" id="VDM69747.1"/>
    </source>
</evidence>
<feature type="transmembrane region" description="Helical" evidence="1">
    <location>
        <begin position="15"/>
        <end position="32"/>
    </location>
</feature>
<keyword evidence="4" id="KW-1185">Reference proteome</keyword>
<dbReference type="Pfam" id="PF00069">
    <property type="entry name" value="Pkinase"/>
    <property type="match status" value="1"/>
</dbReference>
<dbReference type="InterPro" id="IPR011009">
    <property type="entry name" value="Kinase-like_dom_sf"/>
</dbReference>
<dbReference type="GO" id="GO:0005524">
    <property type="term" value="F:ATP binding"/>
    <property type="evidence" value="ECO:0007669"/>
    <property type="project" value="InterPro"/>
</dbReference>
<dbReference type="Proteomes" id="UP000270094">
    <property type="component" value="Unassembled WGS sequence"/>
</dbReference>
<gene>
    <name evidence="3" type="ORF">SVUK_LOCUS4745</name>
</gene>
<accession>A0A3P7IZW9</accession>
<dbReference type="EMBL" id="UYYB01013399">
    <property type="protein sequence ID" value="VDM69747.1"/>
    <property type="molecule type" value="Genomic_DNA"/>
</dbReference>
<evidence type="ECO:0000259" key="2">
    <source>
        <dbReference type="PROSITE" id="PS50011"/>
    </source>
</evidence>
<keyword evidence="1" id="KW-0472">Membrane</keyword>
<dbReference type="InterPro" id="IPR000719">
    <property type="entry name" value="Prot_kinase_dom"/>
</dbReference>
<dbReference type="Gene3D" id="1.10.510.10">
    <property type="entry name" value="Transferase(Phosphotransferase) domain 1"/>
    <property type="match status" value="1"/>
</dbReference>
<sequence>MYEDAPGYSFPVDEWALGVIMYTLLAGYAPFYHRRQLLMMRMIQEGRYEFRAEQWSTITQEAKDVVSFLIFHSF</sequence>
<dbReference type="AlphaFoldDB" id="A0A3P7IZW9"/>
<keyword evidence="1" id="KW-1133">Transmembrane helix</keyword>
<name>A0A3P7IZW9_STRVU</name>
<evidence type="ECO:0000313" key="4">
    <source>
        <dbReference type="Proteomes" id="UP000270094"/>
    </source>
</evidence>
<reference evidence="3 4" key="1">
    <citation type="submission" date="2018-11" db="EMBL/GenBank/DDBJ databases">
        <authorList>
            <consortium name="Pathogen Informatics"/>
        </authorList>
    </citation>
    <scope>NUCLEOTIDE SEQUENCE [LARGE SCALE GENOMIC DNA]</scope>
</reference>
<protein>
    <recommendedName>
        <fullName evidence="2">Protein kinase domain-containing protein</fullName>
    </recommendedName>
</protein>
<organism evidence="3 4">
    <name type="scientific">Strongylus vulgaris</name>
    <name type="common">Blood worm</name>
    <dbReference type="NCBI Taxonomy" id="40348"/>
    <lineage>
        <taxon>Eukaryota</taxon>
        <taxon>Metazoa</taxon>
        <taxon>Ecdysozoa</taxon>
        <taxon>Nematoda</taxon>
        <taxon>Chromadorea</taxon>
        <taxon>Rhabditida</taxon>
        <taxon>Rhabditina</taxon>
        <taxon>Rhabditomorpha</taxon>
        <taxon>Strongyloidea</taxon>
        <taxon>Strongylidae</taxon>
        <taxon>Strongylus</taxon>
    </lineage>
</organism>
<dbReference type="PROSITE" id="PS50011">
    <property type="entry name" value="PROTEIN_KINASE_DOM"/>
    <property type="match status" value="1"/>
</dbReference>
<dbReference type="GO" id="GO:0004672">
    <property type="term" value="F:protein kinase activity"/>
    <property type="evidence" value="ECO:0007669"/>
    <property type="project" value="InterPro"/>
</dbReference>
<feature type="domain" description="Protein kinase" evidence="2">
    <location>
        <begin position="1"/>
        <end position="74"/>
    </location>
</feature>
<keyword evidence="1" id="KW-0812">Transmembrane</keyword>
<dbReference type="OrthoDB" id="419455at2759"/>
<dbReference type="SUPFAM" id="SSF56112">
    <property type="entry name" value="Protein kinase-like (PK-like)"/>
    <property type="match status" value="1"/>
</dbReference>